<gene>
    <name evidence="1" type="ORF">RRG08_061445</name>
</gene>
<name>A0AAE0YU97_9GAST</name>
<evidence type="ECO:0000313" key="2">
    <source>
        <dbReference type="Proteomes" id="UP001283361"/>
    </source>
</evidence>
<dbReference type="AlphaFoldDB" id="A0AAE0YU97"/>
<comment type="caution">
    <text evidence="1">The sequence shown here is derived from an EMBL/GenBank/DDBJ whole genome shotgun (WGS) entry which is preliminary data.</text>
</comment>
<protein>
    <submittedName>
        <fullName evidence="1">Uncharacterized protein</fullName>
    </submittedName>
</protein>
<organism evidence="1 2">
    <name type="scientific">Elysia crispata</name>
    <name type="common">lettuce slug</name>
    <dbReference type="NCBI Taxonomy" id="231223"/>
    <lineage>
        <taxon>Eukaryota</taxon>
        <taxon>Metazoa</taxon>
        <taxon>Spiralia</taxon>
        <taxon>Lophotrochozoa</taxon>
        <taxon>Mollusca</taxon>
        <taxon>Gastropoda</taxon>
        <taxon>Heterobranchia</taxon>
        <taxon>Euthyneura</taxon>
        <taxon>Panpulmonata</taxon>
        <taxon>Sacoglossa</taxon>
        <taxon>Placobranchoidea</taxon>
        <taxon>Plakobranchidae</taxon>
        <taxon>Elysia</taxon>
    </lineage>
</organism>
<accession>A0AAE0YU97</accession>
<sequence length="440" mass="49979">MATAKITVPFRPFIFKESLSSLLRRAGFNQRNHQTTNTPTDTSDDIAHDVSIDFQVALYLTRGQQRTVYNPEALSTVFVLQSEDTLETTQDEDPAEFTVYDPSSRNDNDVEMVDLKEVVKEEKETELEIMVKTMANTIPAVTNSARHKANIKHDKSVDDLHVGTYDLFILSPKGDDAFYVEGYNETDVVQFRDATMYSRQICTPLLRIHMGAAVCLINKVTDIVVMDAAGNPLQFIEFYPQLCSFIKGVNNNSNNNKLTALGRPLVKSLTDLVDDDVATRFSSIKRSKSDSHESSFEYELKSGGFYKSTMSHLMQTNSIMTDLLCVQSSDVCMSLQTVQAIMGSVETYIPQNRSVLYSTVHKFVDFLFYVGYDHQLVYFDDLPGVSRMFNTLMSVKQELDRTGGTGLIDMRLFQPFETQAEYFLRMHNYYEQTTGRQLKL</sequence>
<reference evidence="1" key="1">
    <citation type="journal article" date="2023" name="G3 (Bethesda)">
        <title>A reference genome for the long-term kleptoplast-retaining sea slug Elysia crispata morphotype clarki.</title>
        <authorList>
            <person name="Eastman K.E."/>
            <person name="Pendleton A.L."/>
            <person name="Shaikh M.A."/>
            <person name="Suttiyut T."/>
            <person name="Ogas R."/>
            <person name="Tomko P."/>
            <person name="Gavelis G."/>
            <person name="Widhalm J.R."/>
            <person name="Wisecaver J.H."/>
        </authorList>
    </citation>
    <scope>NUCLEOTIDE SEQUENCE</scope>
    <source>
        <strain evidence="1">ECLA1</strain>
    </source>
</reference>
<dbReference type="EMBL" id="JAWDGP010005406">
    <property type="protein sequence ID" value="KAK3757160.1"/>
    <property type="molecule type" value="Genomic_DNA"/>
</dbReference>
<dbReference type="Proteomes" id="UP001283361">
    <property type="component" value="Unassembled WGS sequence"/>
</dbReference>
<evidence type="ECO:0000313" key="1">
    <source>
        <dbReference type="EMBL" id="KAK3757160.1"/>
    </source>
</evidence>
<keyword evidence="2" id="KW-1185">Reference proteome</keyword>
<proteinExistence type="predicted"/>